<keyword evidence="4" id="KW-0406">Ion transport</keyword>
<keyword evidence="4" id="KW-0186">Copper</keyword>
<dbReference type="EnsemblMetazoa" id="XM_019912739.1">
    <property type="protein sequence ID" value="XP_019768298.1"/>
    <property type="gene ID" value="LOC109543168"/>
</dbReference>
<keyword evidence="4" id="KW-0813">Transport</keyword>
<dbReference type="HOGENOM" id="CLU_079690_2_3_1"/>
<accession>N6SX84</accession>
<keyword evidence="3 4" id="KW-0472">Membrane</keyword>
<comment type="subcellular location">
    <subcellularLocation>
        <location evidence="4">Membrane</location>
        <topology evidence="4">Multi-pass membrane protein</topology>
    </subcellularLocation>
</comment>
<dbReference type="EMBL" id="KB741223">
    <property type="protein sequence ID" value="ENN72394.1"/>
    <property type="molecule type" value="Genomic_DNA"/>
</dbReference>
<evidence type="ECO:0000313" key="9">
    <source>
        <dbReference type="Proteomes" id="UP000030742"/>
    </source>
</evidence>
<dbReference type="InterPro" id="IPR007274">
    <property type="entry name" value="Cop_transporter"/>
</dbReference>
<keyword evidence="8" id="KW-1185">Reference proteome</keyword>
<feature type="transmembrane region" description="Helical" evidence="4">
    <location>
        <begin position="94"/>
        <end position="122"/>
    </location>
</feature>
<gene>
    <name evidence="7" type="primary">109543168</name>
    <name evidence="6" type="ORF">D910_02187</name>
    <name evidence="5" type="ORF">YQE_11028</name>
</gene>
<dbReference type="Pfam" id="PF04145">
    <property type="entry name" value="Ctr"/>
    <property type="match status" value="1"/>
</dbReference>
<dbReference type="OrthoDB" id="161814at2759"/>
<feature type="transmembrane region" description="Helical" evidence="4">
    <location>
        <begin position="20"/>
        <end position="40"/>
    </location>
</feature>
<dbReference type="STRING" id="77166.N6SX84"/>
<dbReference type="EMBL" id="KB631623">
    <property type="protein sequence ID" value="ERL84762.1"/>
    <property type="molecule type" value="Genomic_DNA"/>
</dbReference>
<dbReference type="AlphaFoldDB" id="N6SX84"/>
<comment type="similarity">
    <text evidence="4">Belongs to the copper transporter (Ctr) (TC 1.A.56) family. SLC31A subfamily.</text>
</comment>
<dbReference type="Proteomes" id="UP000030742">
    <property type="component" value="Unassembled WGS sequence"/>
</dbReference>
<evidence type="ECO:0000256" key="4">
    <source>
        <dbReference type="RuleBase" id="RU367022"/>
    </source>
</evidence>
<dbReference type="KEGG" id="dpa:109543168"/>
<evidence type="ECO:0000256" key="1">
    <source>
        <dbReference type="ARBA" id="ARBA00022692"/>
    </source>
</evidence>
<keyword evidence="2 4" id="KW-1133">Transmembrane helix</keyword>
<dbReference type="OMA" id="GPFMWMW"/>
<name>N6SX84_DENPD</name>
<dbReference type="PANTHER" id="PTHR12483">
    <property type="entry name" value="SOLUTE CARRIER FAMILY 31 COPPER TRANSPORTERS"/>
    <property type="match status" value="1"/>
</dbReference>
<evidence type="ECO:0000313" key="8">
    <source>
        <dbReference type="Proteomes" id="UP000019118"/>
    </source>
</evidence>
<dbReference type="GO" id="GO:0016020">
    <property type="term" value="C:membrane"/>
    <property type="evidence" value="ECO:0007669"/>
    <property type="project" value="UniProtKB-SubCell"/>
</dbReference>
<evidence type="ECO:0000256" key="2">
    <source>
        <dbReference type="ARBA" id="ARBA00022989"/>
    </source>
</evidence>
<dbReference type="Proteomes" id="UP000019118">
    <property type="component" value="Unassembled WGS sequence"/>
</dbReference>
<keyword evidence="1 4" id="KW-0812">Transmembrane</keyword>
<dbReference type="GO" id="GO:0005375">
    <property type="term" value="F:copper ion transmembrane transporter activity"/>
    <property type="evidence" value="ECO:0007669"/>
    <property type="project" value="UniProtKB-UniRule"/>
</dbReference>
<feature type="non-terminal residue" evidence="5">
    <location>
        <position position="1"/>
    </location>
</feature>
<dbReference type="PANTHER" id="PTHR12483:SF115">
    <property type="entry name" value="COPPER TRANSPORT PROTEIN"/>
    <property type="match status" value="1"/>
</dbReference>
<evidence type="ECO:0000313" key="5">
    <source>
        <dbReference type="EMBL" id="ENN72394.1"/>
    </source>
</evidence>
<keyword evidence="4" id="KW-0187">Copper transport</keyword>
<evidence type="ECO:0000313" key="6">
    <source>
        <dbReference type="EMBL" id="ERL84762.1"/>
    </source>
</evidence>
<evidence type="ECO:0000256" key="3">
    <source>
        <dbReference type="ARBA" id="ARBA00023136"/>
    </source>
</evidence>
<sequence length="138" mass="15554">MEMSFFFSTSGTVLFSQWKFNSIGGLIGSMIAIYALAFGYEALKFYRTHLISTAISIRQKNAASGDDRFTELTILSKSHLIQTMFHGVQATFSYFLMLIFMTYNAWLCISVVMGLVCGYFVFGWRTPVLSSVTDDHCS</sequence>
<proteinExistence type="inferred from homology"/>
<reference evidence="7" key="2">
    <citation type="submission" date="2024-08" db="UniProtKB">
        <authorList>
            <consortium name="EnsemblMetazoa"/>
        </authorList>
    </citation>
    <scope>IDENTIFICATION</scope>
</reference>
<evidence type="ECO:0000313" key="7">
    <source>
        <dbReference type="EnsemblMetazoa" id="XP_019768298.1"/>
    </source>
</evidence>
<protein>
    <recommendedName>
        <fullName evidence="4">Copper transport protein</fullName>
    </recommendedName>
</protein>
<organism evidence="5">
    <name type="scientific">Dendroctonus ponderosae</name>
    <name type="common">Mountain pine beetle</name>
    <dbReference type="NCBI Taxonomy" id="77166"/>
    <lineage>
        <taxon>Eukaryota</taxon>
        <taxon>Metazoa</taxon>
        <taxon>Ecdysozoa</taxon>
        <taxon>Arthropoda</taxon>
        <taxon>Hexapoda</taxon>
        <taxon>Insecta</taxon>
        <taxon>Pterygota</taxon>
        <taxon>Neoptera</taxon>
        <taxon>Endopterygota</taxon>
        <taxon>Coleoptera</taxon>
        <taxon>Polyphaga</taxon>
        <taxon>Cucujiformia</taxon>
        <taxon>Curculionidae</taxon>
        <taxon>Scolytinae</taxon>
        <taxon>Dendroctonus</taxon>
    </lineage>
</organism>
<reference evidence="8 9" key="1">
    <citation type="journal article" date="2013" name="Genome Biol.">
        <title>Draft genome of the mountain pine beetle, Dendroctonus ponderosae Hopkins, a major forest pest.</title>
        <authorList>
            <person name="Keeling C.I."/>
            <person name="Yuen M.M."/>
            <person name="Liao N.Y."/>
            <person name="Docking T.R."/>
            <person name="Chan S.K."/>
            <person name="Taylor G.A."/>
            <person name="Palmquist D.L."/>
            <person name="Jackman S.D."/>
            <person name="Nguyen A."/>
            <person name="Li M."/>
            <person name="Henderson H."/>
            <person name="Janes J.K."/>
            <person name="Zhao Y."/>
            <person name="Pandoh P."/>
            <person name="Moore R."/>
            <person name="Sperling F.A."/>
            <person name="Huber D.P."/>
            <person name="Birol I."/>
            <person name="Jones S.J."/>
            <person name="Bohlmann J."/>
        </authorList>
    </citation>
    <scope>NUCLEOTIDE SEQUENCE</scope>
</reference>